<keyword evidence="2" id="KW-1185">Reference proteome</keyword>
<dbReference type="InterPro" id="IPR027417">
    <property type="entry name" value="P-loop_NTPase"/>
</dbReference>
<evidence type="ECO:0000313" key="2">
    <source>
        <dbReference type="Proteomes" id="UP000266841"/>
    </source>
</evidence>
<proteinExistence type="predicted"/>
<dbReference type="EMBL" id="AGNL01045667">
    <property type="protein sequence ID" value="EJK48588.1"/>
    <property type="molecule type" value="Genomic_DNA"/>
</dbReference>
<dbReference type="AlphaFoldDB" id="K0R5N3"/>
<name>K0R5N3_THAOC</name>
<sequence length="203" mass="23723">MADRPRPRISFFPNSSEPILYQWRADVERQGCAFVATTMLRDAVGHTISQSKGMINPNYTLDHFVNHLEPENYNQRGIFNTQIDYMLYNRGPRNEQNATKYEKVRRAIEILVRHFDVVMVSDYARFTEIICRITGWTCLKMKHANAFKGQLNFTERELRKIKDLTEANGDNLFIDAVKHVYYGHLDYLLVDSDEQPSGNKQVQ</sequence>
<evidence type="ECO:0000313" key="1">
    <source>
        <dbReference type="EMBL" id="EJK48588.1"/>
    </source>
</evidence>
<protein>
    <submittedName>
        <fullName evidence="1">Uncharacterized protein</fullName>
    </submittedName>
</protein>
<accession>K0R5N3</accession>
<reference evidence="1 2" key="1">
    <citation type="journal article" date="2012" name="Genome Biol.">
        <title>Genome and low-iron response of an oceanic diatom adapted to chronic iron limitation.</title>
        <authorList>
            <person name="Lommer M."/>
            <person name="Specht M."/>
            <person name="Roy A.S."/>
            <person name="Kraemer L."/>
            <person name="Andreson R."/>
            <person name="Gutowska M.A."/>
            <person name="Wolf J."/>
            <person name="Bergner S.V."/>
            <person name="Schilhabel M.B."/>
            <person name="Klostermeier U.C."/>
            <person name="Beiko R.G."/>
            <person name="Rosenstiel P."/>
            <person name="Hippler M."/>
            <person name="Laroche J."/>
        </authorList>
    </citation>
    <scope>NUCLEOTIDE SEQUENCE [LARGE SCALE GENOMIC DNA]</scope>
    <source>
        <strain evidence="1 2">CCMP1005</strain>
    </source>
</reference>
<gene>
    <name evidence="1" type="ORF">THAOC_32599</name>
</gene>
<organism evidence="1 2">
    <name type="scientific">Thalassiosira oceanica</name>
    <name type="common">Marine diatom</name>
    <dbReference type="NCBI Taxonomy" id="159749"/>
    <lineage>
        <taxon>Eukaryota</taxon>
        <taxon>Sar</taxon>
        <taxon>Stramenopiles</taxon>
        <taxon>Ochrophyta</taxon>
        <taxon>Bacillariophyta</taxon>
        <taxon>Coscinodiscophyceae</taxon>
        <taxon>Thalassiosirophycidae</taxon>
        <taxon>Thalassiosirales</taxon>
        <taxon>Thalassiosiraceae</taxon>
        <taxon>Thalassiosira</taxon>
    </lineage>
</organism>
<dbReference type="Gene3D" id="3.40.50.300">
    <property type="entry name" value="P-loop containing nucleotide triphosphate hydrolases"/>
    <property type="match status" value="1"/>
</dbReference>
<dbReference type="OMA" id="KHANAFK"/>
<dbReference type="Proteomes" id="UP000266841">
    <property type="component" value="Unassembled WGS sequence"/>
</dbReference>
<comment type="caution">
    <text evidence="1">The sequence shown here is derived from an EMBL/GenBank/DDBJ whole genome shotgun (WGS) entry which is preliminary data.</text>
</comment>